<feature type="transmembrane region" description="Helical" evidence="1">
    <location>
        <begin position="33"/>
        <end position="51"/>
    </location>
</feature>
<reference evidence="2 3" key="1">
    <citation type="submission" date="2016-06" db="EMBL/GenBank/DDBJ databases">
        <title>Domibacillus iocasae genome sequencing.</title>
        <authorList>
            <person name="Verma A."/>
            <person name="Pal Y."/>
            <person name="Ojha A.K."/>
            <person name="Krishnamurthi S."/>
        </authorList>
    </citation>
    <scope>NUCLEOTIDE SEQUENCE [LARGE SCALE GENOMIC DNA]</scope>
    <source>
        <strain evidence="2 3">DSM 29979</strain>
    </source>
</reference>
<protein>
    <submittedName>
        <fullName evidence="2">Uncharacterized protein</fullName>
    </submittedName>
</protein>
<comment type="caution">
    <text evidence="2">The sequence shown here is derived from an EMBL/GenBank/DDBJ whole genome shotgun (WGS) entry which is preliminary data.</text>
</comment>
<evidence type="ECO:0000313" key="3">
    <source>
        <dbReference type="Proteomes" id="UP000095658"/>
    </source>
</evidence>
<feature type="transmembrane region" description="Helical" evidence="1">
    <location>
        <begin position="9"/>
        <end position="27"/>
    </location>
</feature>
<dbReference type="EMBL" id="MAMP01000001">
    <property type="protein sequence ID" value="OES46652.1"/>
    <property type="molecule type" value="Genomic_DNA"/>
</dbReference>
<dbReference type="RefSeq" id="WP_069936815.1">
    <property type="nucleotide sequence ID" value="NZ_MAMP01000001.1"/>
</dbReference>
<keyword evidence="1" id="KW-1133">Transmembrane helix</keyword>
<keyword evidence="1" id="KW-0472">Membrane</keyword>
<organism evidence="2 3">
    <name type="scientific">Domibacillus iocasae</name>
    <dbReference type="NCBI Taxonomy" id="1714016"/>
    <lineage>
        <taxon>Bacteria</taxon>
        <taxon>Bacillati</taxon>
        <taxon>Bacillota</taxon>
        <taxon>Bacilli</taxon>
        <taxon>Bacillales</taxon>
        <taxon>Bacillaceae</taxon>
        <taxon>Domibacillus</taxon>
    </lineage>
</organism>
<dbReference type="AlphaFoldDB" id="A0A1E7DU98"/>
<keyword evidence="3" id="KW-1185">Reference proteome</keyword>
<evidence type="ECO:0000313" key="2">
    <source>
        <dbReference type="EMBL" id="OES46652.1"/>
    </source>
</evidence>
<gene>
    <name evidence="2" type="ORF">BA724_00925</name>
</gene>
<keyword evidence="1" id="KW-0812">Transmembrane</keyword>
<evidence type="ECO:0000256" key="1">
    <source>
        <dbReference type="SAM" id="Phobius"/>
    </source>
</evidence>
<accession>A0A1E7DU98</accession>
<sequence length="80" mass="9326">MKASKFRLTYRIILILFALVYGISAYPNGWSRFALLIAIIAAFMTFEDVFMKKAGKTERIIFVIVFALAFFMMFYFVFLA</sequence>
<dbReference type="Proteomes" id="UP000095658">
    <property type="component" value="Unassembled WGS sequence"/>
</dbReference>
<name>A0A1E7DU98_9BACI</name>
<dbReference type="OrthoDB" id="2973574at2"/>
<proteinExistence type="predicted"/>
<feature type="transmembrane region" description="Helical" evidence="1">
    <location>
        <begin position="60"/>
        <end position="78"/>
    </location>
</feature>